<dbReference type="HOGENOM" id="CLU_002333_5_0_1"/>
<dbReference type="PANTHER" id="PTHR23355:SF35">
    <property type="entry name" value="EXOSOME COMPLEX EXONUCLEASE RRP44"/>
    <property type="match status" value="1"/>
</dbReference>
<dbReference type="CDD" id="cd09862">
    <property type="entry name" value="PIN_Rrp44-like"/>
    <property type="match status" value="1"/>
</dbReference>
<dbReference type="InterPro" id="IPR029060">
    <property type="entry name" value="PIN-like_dom_sf"/>
</dbReference>
<keyword evidence="5" id="KW-0378">Hydrolase</keyword>
<dbReference type="InterPro" id="IPR001900">
    <property type="entry name" value="RNase_II/R"/>
</dbReference>
<dbReference type="Pfam" id="PF17849">
    <property type="entry name" value="OB_Dis3"/>
    <property type="match status" value="1"/>
</dbReference>
<evidence type="ECO:0000256" key="4">
    <source>
        <dbReference type="ARBA" id="ARBA00022722"/>
    </source>
</evidence>
<dbReference type="FunCoup" id="A0A067Q0I7">
    <property type="interactions" value="831"/>
</dbReference>
<dbReference type="GO" id="GO:0000177">
    <property type="term" value="C:cytoplasmic exosome (RNase complex)"/>
    <property type="evidence" value="ECO:0007669"/>
    <property type="project" value="TreeGrafter"/>
</dbReference>
<dbReference type="GO" id="GO:0006364">
    <property type="term" value="P:rRNA processing"/>
    <property type="evidence" value="ECO:0007669"/>
    <property type="project" value="UniProtKB-KW"/>
</dbReference>
<evidence type="ECO:0000256" key="2">
    <source>
        <dbReference type="ARBA" id="ARBA00005785"/>
    </source>
</evidence>
<evidence type="ECO:0000256" key="10">
    <source>
        <dbReference type="ARBA" id="ARBA00077930"/>
    </source>
</evidence>
<dbReference type="InterPro" id="IPR050180">
    <property type="entry name" value="RNR_Ribonuclease"/>
</dbReference>
<dbReference type="InterPro" id="IPR002716">
    <property type="entry name" value="PIN_dom"/>
</dbReference>
<protein>
    <recommendedName>
        <fullName evidence="10">Ribosomal RNA-processing protein 44</fullName>
    </recommendedName>
</protein>
<organism evidence="15 16">
    <name type="scientific">Jaapia argillacea MUCL 33604</name>
    <dbReference type="NCBI Taxonomy" id="933084"/>
    <lineage>
        <taxon>Eukaryota</taxon>
        <taxon>Fungi</taxon>
        <taxon>Dikarya</taxon>
        <taxon>Basidiomycota</taxon>
        <taxon>Agaricomycotina</taxon>
        <taxon>Agaricomycetes</taxon>
        <taxon>Agaricomycetidae</taxon>
        <taxon>Jaapiales</taxon>
        <taxon>Jaapiaceae</taxon>
        <taxon>Jaapia</taxon>
    </lineage>
</organism>
<dbReference type="GO" id="GO:0071031">
    <property type="term" value="P:nuclear mRNA surveillance of mRNA 3'-end processing"/>
    <property type="evidence" value="ECO:0007669"/>
    <property type="project" value="TreeGrafter"/>
</dbReference>
<keyword evidence="16" id="KW-1185">Reference proteome</keyword>
<evidence type="ECO:0000256" key="9">
    <source>
        <dbReference type="ARBA" id="ARBA00023242"/>
    </source>
</evidence>
<dbReference type="InterPro" id="IPR033770">
    <property type="entry name" value="RRP44_S1"/>
</dbReference>
<evidence type="ECO:0000256" key="7">
    <source>
        <dbReference type="ARBA" id="ARBA00022839"/>
    </source>
</evidence>
<dbReference type="InterPro" id="IPR012340">
    <property type="entry name" value="NA-bd_OB-fold"/>
</dbReference>
<dbReference type="InterPro" id="IPR022966">
    <property type="entry name" value="RNase_II/R_CS"/>
</dbReference>
<dbReference type="GO" id="GO:0000176">
    <property type="term" value="C:nuclear exosome (RNase complex)"/>
    <property type="evidence" value="ECO:0007669"/>
    <property type="project" value="UniProtKB-ARBA"/>
</dbReference>
<dbReference type="PROSITE" id="PS01175">
    <property type="entry name" value="RIBONUCLEASE_II"/>
    <property type="match status" value="1"/>
</dbReference>
<evidence type="ECO:0000256" key="11">
    <source>
        <dbReference type="RuleBase" id="RU003901"/>
    </source>
</evidence>
<keyword evidence="7" id="KW-0269">Exonuclease</keyword>
<evidence type="ECO:0000256" key="12">
    <source>
        <dbReference type="SAM" id="MobiDB-lite"/>
    </source>
</evidence>
<dbReference type="Pfam" id="PF13638">
    <property type="entry name" value="PIN_4"/>
    <property type="match status" value="1"/>
</dbReference>
<dbReference type="AlphaFoldDB" id="A0A067Q0I7"/>
<keyword evidence="3" id="KW-0698">rRNA processing</keyword>
<feature type="region of interest" description="Disordered" evidence="12">
    <location>
        <begin position="324"/>
        <end position="360"/>
    </location>
</feature>
<dbReference type="OrthoDB" id="372421at2759"/>
<dbReference type="SMART" id="SM00670">
    <property type="entry name" value="PINc"/>
    <property type="match status" value="1"/>
</dbReference>
<evidence type="ECO:0000256" key="6">
    <source>
        <dbReference type="ARBA" id="ARBA00022835"/>
    </source>
</evidence>
<accession>A0A067Q0I7</accession>
<dbReference type="Pfam" id="PF00773">
    <property type="entry name" value="RNB"/>
    <property type="match status" value="1"/>
</dbReference>
<dbReference type="GO" id="GO:0003723">
    <property type="term" value="F:RNA binding"/>
    <property type="evidence" value="ECO:0007669"/>
    <property type="project" value="UniProtKB-KW"/>
</dbReference>
<dbReference type="EMBL" id="KL197723">
    <property type="protein sequence ID" value="KDQ56126.1"/>
    <property type="molecule type" value="Genomic_DNA"/>
</dbReference>
<name>A0A067Q0I7_9AGAM</name>
<dbReference type="Gene3D" id="2.40.50.690">
    <property type="match status" value="1"/>
</dbReference>
<feature type="domain" description="PIN" evidence="13">
    <location>
        <begin position="75"/>
        <end position="201"/>
    </location>
</feature>
<evidence type="ECO:0000256" key="8">
    <source>
        <dbReference type="ARBA" id="ARBA00022884"/>
    </source>
</evidence>
<comment type="similarity">
    <text evidence="2 11">Belongs to the RNR ribonuclease family.</text>
</comment>
<dbReference type="InterPro" id="IPR041505">
    <property type="entry name" value="Dis3_CSD2"/>
</dbReference>
<dbReference type="Gene3D" id="2.40.50.140">
    <property type="entry name" value="Nucleic acid-binding proteins"/>
    <property type="match status" value="1"/>
</dbReference>
<dbReference type="FunFam" id="2.40.50.700:FF:000001">
    <property type="entry name" value="Exosome complex exonuclease exoribonuclease (Rrp44)"/>
    <property type="match status" value="1"/>
</dbReference>
<dbReference type="InParanoid" id="A0A067Q0I7"/>
<dbReference type="InterPro" id="IPR033771">
    <property type="entry name" value="Rrp44_CSD1"/>
</dbReference>
<keyword evidence="9" id="KW-0539">Nucleus</keyword>
<dbReference type="GO" id="GO:0004519">
    <property type="term" value="F:endonuclease activity"/>
    <property type="evidence" value="ECO:0007669"/>
    <property type="project" value="TreeGrafter"/>
</dbReference>
<dbReference type="GO" id="GO:0016075">
    <property type="term" value="P:rRNA catabolic process"/>
    <property type="evidence" value="ECO:0007669"/>
    <property type="project" value="TreeGrafter"/>
</dbReference>
<dbReference type="SUPFAM" id="SSF88723">
    <property type="entry name" value="PIN domain-like"/>
    <property type="match status" value="1"/>
</dbReference>
<reference evidence="16" key="1">
    <citation type="journal article" date="2014" name="Proc. Natl. Acad. Sci. U.S.A.">
        <title>Extensive sampling of basidiomycete genomes demonstrates inadequacy of the white-rot/brown-rot paradigm for wood decay fungi.</title>
        <authorList>
            <person name="Riley R."/>
            <person name="Salamov A.A."/>
            <person name="Brown D.W."/>
            <person name="Nagy L.G."/>
            <person name="Floudas D."/>
            <person name="Held B.W."/>
            <person name="Levasseur A."/>
            <person name="Lombard V."/>
            <person name="Morin E."/>
            <person name="Otillar R."/>
            <person name="Lindquist E.A."/>
            <person name="Sun H."/>
            <person name="LaButti K.M."/>
            <person name="Schmutz J."/>
            <person name="Jabbour D."/>
            <person name="Luo H."/>
            <person name="Baker S.E."/>
            <person name="Pisabarro A.G."/>
            <person name="Walton J.D."/>
            <person name="Blanchette R.A."/>
            <person name="Henrissat B."/>
            <person name="Martin F."/>
            <person name="Cullen D."/>
            <person name="Hibbett D.S."/>
            <person name="Grigoriev I.V."/>
        </authorList>
    </citation>
    <scope>NUCLEOTIDE SEQUENCE [LARGE SCALE GENOMIC DNA]</scope>
    <source>
        <strain evidence="16">MUCL 33604</strain>
    </source>
</reference>
<dbReference type="SUPFAM" id="SSF50249">
    <property type="entry name" value="Nucleic acid-binding proteins"/>
    <property type="match status" value="3"/>
</dbReference>
<dbReference type="Pfam" id="PF17215">
    <property type="entry name" value="Rrp44_S1"/>
    <property type="match status" value="1"/>
</dbReference>
<feature type="compositionally biased region" description="Acidic residues" evidence="12">
    <location>
        <begin position="340"/>
        <end position="352"/>
    </location>
</feature>
<keyword evidence="4" id="KW-0540">Nuclease</keyword>
<dbReference type="Pfam" id="PF17216">
    <property type="entry name" value="Rrp44_CSD1"/>
    <property type="match status" value="1"/>
</dbReference>
<evidence type="ECO:0000256" key="5">
    <source>
        <dbReference type="ARBA" id="ARBA00022801"/>
    </source>
</evidence>
<dbReference type="Proteomes" id="UP000027265">
    <property type="component" value="Unassembled WGS sequence"/>
</dbReference>
<evidence type="ECO:0000259" key="13">
    <source>
        <dbReference type="SMART" id="SM00670"/>
    </source>
</evidence>
<keyword evidence="6" id="KW-0271">Exosome</keyword>
<evidence type="ECO:0000313" key="16">
    <source>
        <dbReference type="Proteomes" id="UP000027265"/>
    </source>
</evidence>
<evidence type="ECO:0000256" key="3">
    <source>
        <dbReference type="ARBA" id="ARBA00022552"/>
    </source>
</evidence>
<dbReference type="Gene3D" id="3.40.50.1010">
    <property type="entry name" value="5'-nuclease"/>
    <property type="match status" value="1"/>
</dbReference>
<evidence type="ECO:0000256" key="1">
    <source>
        <dbReference type="ARBA" id="ARBA00004123"/>
    </source>
</evidence>
<keyword evidence="8" id="KW-0694">RNA-binding</keyword>
<dbReference type="SMART" id="SM00955">
    <property type="entry name" value="RNB"/>
    <property type="match status" value="1"/>
</dbReference>
<sequence>MVNITIRKRPQTDAVITQRKFFKKTARGKVIKGKERYLRDDVSCGIQGCTACPDSARNTLPAAGDLAHNLFPNGHFLLPDTNVFLSQMDLIESNLFTSPIILLQTVLEEVRHRSLPLHNRLKALITADDKQVWVFYNEFRSETAIVRDEDETPNDRNDRGIRKGTAWYGTHITLSHRPIRGQPSRPSPKVVLLTDDAANRRKAEQEGLTCLSVRKYVEGMKEATQLLDLLSAAGGDEVEPTRSVAARSALYPEYLPSSTVMAGVKAGQLHQGHFNANQYNYLEGSVSVPAFTKPILLVGRENMNRSVHGDVVAVEVFPESEWKAPADEVVDQETTLKNDDAEDSEEEGEGDEVIDKERKVLGTGEASGRVAAERQPTGRVVGIIKRNWRAYVCHIDSTSLSSTHTTSLSLQTVFATPTSRLLPRIRLRTRQAPTLLSQKILVTIDKWDIASRYPEGHFVRALGKVESKEAEQESLLLEFDVPYRPFGKAILDCLPVEGDKWVVPVKSESSVEWRGREDFREMIICSIDPPGCQDIDDALHARRLPNGNIEAGVHIADVSHFVHPDTPMDSEAAARGTTVYLVDKRIDMLPSLLGTNLCSLRPHVERLAFSVIWELSPDAEIVNVKFTKSVIASKAAFTYEEAQIRKDDPNLHDELTESIRLLNSLAIKLKAGRMAAGALNLASPEVKIQMDSAESSDPIDVEQKQLRETNSLVEEFMLLANISVARRIQETFPQTAVLRRHMPPPRTNFEKLQDILKKRKGLALDVSSSGALAASLDKCIDASEPAFNTLVRIMATRCMLSAEYFCSGSVGRDTFGHYGLATPIYTHFTSPIRRYADVLAHRQLSASIDYTPLHATLHSKPHVERVLEVVNRRHRMAQMAGRASVEFYVGLALKGRKEKQGGQVREDAFVIRTFRNGLGVFVSKLGIEGLVMFKRDIQFDAENYTITIPASLPGTQDVTIAVFDKVVVDIEVEKDKNTQRGRVKMTLASPINSSAM</sequence>
<gene>
    <name evidence="15" type="ORF">JAAARDRAFT_132993</name>
</gene>
<feature type="domain" description="RNB" evidence="14">
    <location>
        <begin position="516"/>
        <end position="850"/>
    </location>
</feature>
<dbReference type="STRING" id="933084.A0A067Q0I7"/>
<dbReference type="Gene3D" id="2.40.50.700">
    <property type="match status" value="1"/>
</dbReference>
<evidence type="ECO:0000313" key="15">
    <source>
        <dbReference type="EMBL" id="KDQ56126.1"/>
    </source>
</evidence>
<evidence type="ECO:0000259" key="14">
    <source>
        <dbReference type="SMART" id="SM00955"/>
    </source>
</evidence>
<comment type="subcellular location">
    <subcellularLocation>
        <location evidence="1">Nucleus</location>
    </subcellularLocation>
</comment>
<proteinExistence type="inferred from homology"/>
<dbReference type="GO" id="GO:0000175">
    <property type="term" value="F:3'-5'-RNA exonuclease activity"/>
    <property type="evidence" value="ECO:0007669"/>
    <property type="project" value="TreeGrafter"/>
</dbReference>
<dbReference type="PANTHER" id="PTHR23355">
    <property type="entry name" value="RIBONUCLEASE"/>
    <property type="match status" value="1"/>
</dbReference>